<gene>
    <name evidence="1" type="ORF">DLJ46_31920</name>
</gene>
<dbReference type="Proteomes" id="UP000245683">
    <property type="component" value="Unassembled WGS sequence"/>
</dbReference>
<evidence type="ECO:0000313" key="1">
    <source>
        <dbReference type="EMBL" id="PWU43341.1"/>
    </source>
</evidence>
<dbReference type="Gene3D" id="3.30.1310.10">
    <property type="entry name" value="Nucleoid-associated protein YbaB-like domain"/>
    <property type="match status" value="1"/>
</dbReference>
<reference evidence="2" key="1">
    <citation type="submission" date="2018-05" db="EMBL/GenBank/DDBJ databases">
        <title>Micromonospora globispora sp. nov. and Micromonospora rugosa sp. nov., isolated from marine sediment.</title>
        <authorList>
            <person name="Carro L."/>
            <person name="Aysel V."/>
            <person name="Cetin D."/>
            <person name="Igual J.M."/>
            <person name="Klenk H.-P."/>
            <person name="Trujillo M.E."/>
            <person name="Sahin N."/>
        </authorList>
    </citation>
    <scope>NUCLEOTIDE SEQUENCE [LARGE SCALE GENOMIC DNA]</scope>
    <source>
        <strain evidence="2">S2904</strain>
    </source>
</reference>
<accession>A0A317JR86</accession>
<dbReference type="OrthoDB" id="3695809at2"/>
<dbReference type="InterPro" id="IPR036894">
    <property type="entry name" value="YbaB-like_sf"/>
</dbReference>
<organism evidence="1 2">
    <name type="scientific">Micromonospora globispora</name>
    <dbReference type="NCBI Taxonomy" id="1450148"/>
    <lineage>
        <taxon>Bacteria</taxon>
        <taxon>Bacillati</taxon>
        <taxon>Actinomycetota</taxon>
        <taxon>Actinomycetes</taxon>
        <taxon>Micromonosporales</taxon>
        <taxon>Micromonosporaceae</taxon>
        <taxon>Micromonospora</taxon>
    </lineage>
</organism>
<keyword evidence="2" id="KW-1185">Reference proteome</keyword>
<dbReference type="AlphaFoldDB" id="A0A317JR86"/>
<evidence type="ECO:0008006" key="3">
    <source>
        <dbReference type="Google" id="ProtNLM"/>
    </source>
</evidence>
<evidence type="ECO:0000313" key="2">
    <source>
        <dbReference type="Proteomes" id="UP000245683"/>
    </source>
</evidence>
<dbReference type="EMBL" id="QGSV01000455">
    <property type="protein sequence ID" value="PWU43341.1"/>
    <property type="molecule type" value="Genomic_DNA"/>
</dbReference>
<protein>
    <recommendedName>
        <fullName evidence="3">YbaB/EbfC family DNA-binding protein</fullName>
    </recommendedName>
</protein>
<proteinExistence type="predicted"/>
<dbReference type="RefSeq" id="WP_109948196.1">
    <property type="nucleotide sequence ID" value="NZ_QGGF01000159.1"/>
</dbReference>
<sequence>MWADEAGLDAAQRRVDEWESSISARAERSRALSDRLSGLTASAISPDRTVEATVDSAGTLVGLRLDERIRARSSAHTAEQVLATTRAAHVELLRQVTEATRETLGADDPAASAVIDSYGRRLGLAEEDGDRGGR</sequence>
<comment type="caution">
    <text evidence="1">The sequence shown here is derived from an EMBL/GenBank/DDBJ whole genome shotgun (WGS) entry which is preliminary data.</text>
</comment>
<name>A0A317JR86_9ACTN</name>